<feature type="region of interest" description="Disordered" evidence="1">
    <location>
        <begin position="918"/>
        <end position="938"/>
    </location>
</feature>
<accession>A6FX82</accession>
<evidence type="ECO:0000256" key="1">
    <source>
        <dbReference type="SAM" id="MobiDB-lite"/>
    </source>
</evidence>
<dbReference type="RefSeq" id="WP_006969081.1">
    <property type="nucleotide sequence ID" value="NZ_ABCS01000001.1"/>
</dbReference>
<sequence length="938" mass="96639">MKLSHGTRPSPARRLAYSGLALLAACSLTACPEDDVEPCADDEAGDSCELPALLPGDLVLSEVLANPAGADDGLEWFEIYNASGEEQDLEGLTLVYSKTDGSGVKTHVINRTLLVPAGGYVVVADMLDEVAEVMGHVDYGYAGELGSFGNSGGYLAVDAGETVIDEIYYAEPTEGASRIFDGSQAPDAVANDNLGSWCDSTAVFAEDLLATPGAPNDVCGSADTCLIDGAPVDVVRPAPGDLVITEVLPNPDASPDETGEWFELQVNADVHLNGLEIGKSLEDEADELIASADCVAVSAGSHVVIAKSALAEENGALPEGAVVATMGVSLTNSDSSLWIGSEGALIDAVSWGSSPTGASLQIPAEHSSAEGNDDPELWCESENAWGEATDAGTPGAPDDCPQPPPPEGQCYEGGELRDIQPVEAGGLLINELMPNPDAVDDADGEYFELLVTAAGDLNGLRAGKEGALQDPLIRPGDVDPHACVPVTAGQLVLVAREADSAVNGMLPEVDLLFDFALNNSNSDLVIGYEAVDDSYAYSSSEAGMAISLDPNTLEWCDAAPTPKAVNASCGGSPMGQCLDPQLMMLRNAVPPEMGDLVINEIMPNPDAVTDANGEWFELYAAGAFDLNGVQIGKGGQLTEPIESETCIEIEAGAHVVLAKSDDPGTNGGLPVVHAVMELSLSNSNTSLDVGYGGVIYDSVMWSSSPTGAAHSLDPGSQDPALNDDADDLPWCPAVDVYGMLIDLGTPGEPNPMCGMGGGGMMDDQCIDNGEPRAIVYANPGDLILSEYMANPAAVGDTAGEWFEVRALAAVDLNGVDIGRTFPEVMDSVDANTCIPLSPGDTALVARNGDSMVNGGLPPVDFETSVGLNNSNSGLFLARGGELIDQVTWTSVSAGKSESLDPGSYDAAANDAAASWCDGAVPYGDGDEGTPKADNPGCN</sequence>
<dbReference type="InterPro" id="IPR036415">
    <property type="entry name" value="Lamin_tail_dom_sf"/>
</dbReference>
<name>A6FX82_9BACT</name>
<dbReference type="PROSITE" id="PS51257">
    <property type="entry name" value="PROKAR_LIPOPROTEIN"/>
    <property type="match status" value="1"/>
</dbReference>
<keyword evidence="5" id="KW-1185">Reference proteome</keyword>
<dbReference type="AlphaFoldDB" id="A6FX82"/>
<comment type="caution">
    <text evidence="4">The sequence shown here is derived from an EMBL/GenBank/DDBJ whole genome shotgun (WGS) entry which is preliminary data.</text>
</comment>
<proteinExistence type="predicted"/>
<evidence type="ECO:0000313" key="5">
    <source>
        <dbReference type="Proteomes" id="UP000005801"/>
    </source>
</evidence>
<dbReference type="InterPro" id="IPR001322">
    <property type="entry name" value="Lamin_tail_dom"/>
</dbReference>
<feature type="region of interest" description="Disordered" evidence="1">
    <location>
        <begin position="386"/>
        <end position="410"/>
    </location>
</feature>
<protein>
    <recommendedName>
        <fullName evidence="3">LTD domain-containing protein</fullName>
    </recommendedName>
</protein>
<evidence type="ECO:0000313" key="4">
    <source>
        <dbReference type="EMBL" id="EDM81906.1"/>
    </source>
</evidence>
<evidence type="ECO:0000256" key="2">
    <source>
        <dbReference type="SAM" id="SignalP"/>
    </source>
</evidence>
<dbReference type="EMBL" id="ABCS01000001">
    <property type="protein sequence ID" value="EDM81906.1"/>
    <property type="molecule type" value="Genomic_DNA"/>
</dbReference>
<dbReference type="STRING" id="391625.PPSIR1_05548"/>
<dbReference type="Pfam" id="PF00932">
    <property type="entry name" value="LTD"/>
    <property type="match status" value="1"/>
</dbReference>
<dbReference type="eggNOG" id="COG4932">
    <property type="taxonomic scope" value="Bacteria"/>
</dbReference>
<organism evidence="4 5">
    <name type="scientific">Plesiocystis pacifica SIR-1</name>
    <dbReference type="NCBI Taxonomy" id="391625"/>
    <lineage>
        <taxon>Bacteria</taxon>
        <taxon>Pseudomonadati</taxon>
        <taxon>Myxococcota</taxon>
        <taxon>Polyangia</taxon>
        <taxon>Nannocystales</taxon>
        <taxon>Nannocystaceae</taxon>
        <taxon>Plesiocystis</taxon>
    </lineage>
</organism>
<dbReference type="SUPFAM" id="SSF74853">
    <property type="entry name" value="Lamin A/C globular tail domain"/>
    <property type="match status" value="1"/>
</dbReference>
<gene>
    <name evidence="4" type="ORF">PPSIR1_05548</name>
</gene>
<feature type="chain" id="PRO_5002697253" description="LTD domain-containing protein" evidence="2">
    <location>
        <begin position="31"/>
        <end position="938"/>
    </location>
</feature>
<feature type="signal peptide" evidence="2">
    <location>
        <begin position="1"/>
        <end position="30"/>
    </location>
</feature>
<keyword evidence="2" id="KW-0732">Signal</keyword>
<evidence type="ECO:0000259" key="3">
    <source>
        <dbReference type="PROSITE" id="PS51841"/>
    </source>
</evidence>
<dbReference type="PROSITE" id="PS51841">
    <property type="entry name" value="LTD"/>
    <property type="match status" value="1"/>
</dbReference>
<dbReference type="Proteomes" id="UP000005801">
    <property type="component" value="Unassembled WGS sequence"/>
</dbReference>
<reference evidence="4 5" key="1">
    <citation type="submission" date="2007-06" db="EMBL/GenBank/DDBJ databases">
        <authorList>
            <person name="Shimkets L."/>
            <person name="Ferriera S."/>
            <person name="Johnson J."/>
            <person name="Kravitz S."/>
            <person name="Beeson K."/>
            <person name="Sutton G."/>
            <person name="Rogers Y.-H."/>
            <person name="Friedman R."/>
            <person name="Frazier M."/>
            <person name="Venter J.C."/>
        </authorList>
    </citation>
    <scope>NUCLEOTIDE SEQUENCE [LARGE SCALE GENOMIC DNA]</scope>
    <source>
        <strain evidence="4 5">SIR-1</strain>
    </source>
</reference>
<feature type="domain" description="LTD" evidence="3">
    <location>
        <begin position="44"/>
        <end position="239"/>
    </location>
</feature>
<dbReference type="OrthoDB" id="5481151at2"/>